<evidence type="ECO:0000256" key="1">
    <source>
        <dbReference type="SAM" id="MobiDB-lite"/>
    </source>
</evidence>
<keyword evidence="3" id="KW-1185">Reference proteome</keyword>
<feature type="compositionally biased region" description="Low complexity" evidence="1">
    <location>
        <begin position="300"/>
        <end position="331"/>
    </location>
</feature>
<evidence type="ECO:0000313" key="3">
    <source>
        <dbReference type="Proteomes" id="UP000469558"/>
    </source>
</evidence>
<accession>A0A8T9BVJ4</accession>
<comment type="caution">
    <text evidence="2">The sequence shown here is derived from an EMBL/GenBank/DDBJ whole genome shotgun (WGS) entry which is preliminary data.</text>
</comment>
<dbReference type="EMBL" id="QGMK01001772">
    <property type="protein sequence ID" value="TVY64285.1"/>
    <property type="molecule type" value="Genomic_DNA"/>
</dbReference>
<dbReference type="AlphaFoldDB" id="A0A8T9BVJ4"/>
<proteinExistence type="predicted"/>
<feature type="region of interest" description="Disordered" evidence="1">
    <location>
        <begin position="90"/>
        <end position="109"/>
    </location>
</feature>
<protein>
    <submittedName>
        <fullName evidence="2">Nucleoporin</fullName>
    </submittedName>
</protein>
<feature type="compositionally biased region" description="Polar residues" evidence="1">
    <location>
        <begin position="283"/>
        <end position="292"/>
    </location>
</feature>
<gene>
    <name evidence="2" type="primary">NUP53</name>
    <name evidence="2" type="ORF">LSUE1_G008913</name>
</gene>
<name>A0A8T9BVJ4_9HELO</name>
<organism evidence="2 3">
    <name type="scientific">Lachnellula suecica</name>
    <dbReference type="NCBI Taxonomy" id="602035"/>
    <lineage>
        <taxon>Eukaryota</taxon>
        <taxon>Fungi</taxon>
        <taxon>Dikarya</taxon>
        <taxon>Ascomycota</taxon>
        <taxon>Pezizomycotina</taxon>
        <taxon>Leotiomycetes</taxon>
        <taxon>Helotiales</taxon>
        <taxon>Lachnaceae</taxon>
        <taxon>Lachnellula</taxon>
    </lineage>
</organism>
<sequence>MPPLILHNVPDEELYTGEDGIQRPYAMLFPGHESNPVSRTRRAVAETGSFGKSTRRSRSRTGTPAAKREDPTLAAADAIFSGFLASRAAAPSENTQRKSSLSASVSQPNLSASNALAPIEGNSQTLTRYVHKEPTEVILRGFKSTHQYAAIKEYERIGGRICEDYPRDPPMEQRRYKSDLRDQATLRTQPMTAEEKAKALRFAGGEHWIKITFESADGADAAVDASPQTILGHIVYAELYRGVPPTADEEIPSTGAKRVPRTFGPSSAFTTDSIFGAPRASTLPRSHTTPAMSQIGRGGSSLSPPGSNTSSNTIDTTTLSATGTTSSSGTLIGQPVSQMTVTDDASQIYCRRIPTAKRAVLHRAEDALLPQKSWTQQLLSHIPFLSLLSNDMIGSQVPRDEQGRFDWDHASMYWKFCFWLDSWTGWLDIGDGGKED</sequence>
<dbReference type="OrthoDB" id="8033832at2759"/>
<dbReference type="Proteomes" id="UP000469558">
    <property type="component" value="Unassembled WGS sequence"/>
</dbReference>
<dbReference type="InterPro" id="IPR012677">
    <property type="entry name" value="Nucleotide-bd_a/b_plait_sf"/>
</dbReference>
<feature type="compositionally biased region" description="Polar residues" evidence="1">
    <location>
        <begin position="92"/>
        <end position="109"/>
    </location>
</feature>
<feature type="region of interest" description="Disordered" evidence="1">
    <location>
        <begin position="32"/>
        <end position="71"/>
    </location>
</feature>
<feature type="region of interest" description="Disordered" evidence="1">
    <location>
        <begin position="277"/>
        <end position="332"/>
    </location>
</feature>
<dbReference type="Gene3D" id="3.30.70.330">
    <property type="match status" value="1"/>
</dbReference>
<evidence type="ECO:0000313" key="2">
    <source>
        <dbReference type="EMBL" id="TVY64285.1"/>
    </source>
</evidence>
<reference evidence="2 3" key="1">
    <citation type="submission" date="2018-05" db="EMBL/GenBank/DDBJ databases">
        <title>Genome sequencing and assembly of the regulated plant pathogen Lachnellula willkommii and related sister species for the development of diagnostic species identification markers.</title>
        <authorList>
            <person name="Giroux E."/>
            <person name="Bilodeau G."/>
        </authorList>
    </citation>
    <scope>NUCLEOTIDE SEQUENCE [LARGE SCALE GENOMIC DNA]</scope>
    <source>
        <strain evidence="2 3">CBS 268.59</strain>
    </source>
</reference>